<dbReference type="Pfam" id="PF00905">
    <property type="entry name" value="Transpeptidase"/>
    <property type="match status" value="1"/>
</dbReference>
<comment type="subcellular location">
    <subcellularLocation>
        <location evidence="2">Cell membrane</location>
    </subcellularLocation>
    <subcellularLocation>
        <location evidence="1">Membrane</location>
        <topology evidence="1">Single-pass membrane protein</topology>
    </subcellularLocation>
</comment>
<dbReference type="Proteomes" id="UP000193834">
    <property type="component" value="Unassembled WGS sequence"/>
</dbReference>
<dbReference type="GO" id="GO:0008360">
    <property type="term" value="P:regulation of cell shape"/>
    <property type="evidence" value="ECO:0007669"/>
    <property type="project" value="UniProtKB-KW"/>
</dbReference>
<evidence type="ECO:0000256" key="10">
    <source>
        <dbReference type="ARBA" id="ARBA00023316"/>
    </source>
</evidence>
<dbReference type="Gene3D" id="3.40.710.10">
    <property type="entry name" value="DD-peptidase/beta-lactamase superfamily"/>
    <property type="match status" value="1"/>
</dbReference>
<evidence type="ECO:0000256" key="11">
    <source>
        <dbReference type="SAM" id="Phobius"/>
    </source>
</evidence>
<dbReference type="InterPro" id="IPR036138">
    <property type="entry name" value="PBP_dimer_sf"/>
</dbReference>
<keyword evidence="10" id="KW-0961">Cell wall biogenesis/degradation</keyword>
<dbReference type="STRING" id="1852522.SAMN06295960_4315"/>
<dbReference type="SUPFAM" id="SSF56519">
    <property type="entry name" value="Penicillin binding protein dimerisation domain"/>
    <property type="match status" value="1"/>
</dbReference>
<dbReference type="InterPro" id="IPR005311">
    <property type="entry name" value="PBP_dimer"/>
</dbReference>
<sequence>MPLSLRYDYAKLGLEVKGKSQECNARKEEAALNHSNSDDPQKNEISKRRHFSFRLNGFFFFTFVVFTVLIVRLAILQFVEGPTMKDAELRLSYKDNPIAPMRGTIYDASGKSRIAYSTSTQSLYFNMDKNYSTDENREEALKMAKKLEEIFKTYGDPNEEQLTAKEIEERMDLTARKNYSWTPRLIKTGLSNKEIAYFLENKPEFKAFEVVEDSVRNYDEDNVAVQLVGYLNKFSGARNNLDYYKDLYDRRKELPEEMRYLETEGVGADGLELMYQEQLRGKNGSKKVPVNVAGRSIGQVEVTKPERGNDLYLTIHKSVQEKTEQAIMDHLQKLRTSSNSLEYAPNARSGYAVAMEVDTGKVVAMASMPDYDPNVWKNGSISSADYKESSLFITNGAIREAPAPYQDDKERSKHPGSLVYLGSTMKPLSVLIGLQEKLFGLHETYFDQGYAEFGRKGYETKVWNSSRKYNGYIDAAEALRVSSNAFMVDMIGKRLYSRPDINGVEVWDKYMEQFGLGVLTGSGLPREIEGKKDYLVEAETNNAQSALVYSSFGQLGKYTTLQLAQFAATLASHGKRMKPQFVDKIVDANGNVVQDYKPEVLNEIHFDDAYWDLVERGMSKVTAHGFDGFPYNFTRKTGTSQQSVAGKLVENGVFIAYAPSENPKLAVAVVVPEGGYGSFSAAPIARQIFDAYDEAVGLTGTPRKPANDQASTTEE</sequence>
<evidence type="ECO:0000256" key="8">
    <source>
        <dbReference type="ARBA" id="ARBA00022989"/>
    </source>
</evidence>
<comment type="similarity">
    <text evidence="3">Belongs to the transpeptidase family.</text>
</comment>
<feature type="transmembrane region" description="Helical" evidence="11">
    <location>
        <begin position="55"/>
        <end position="75"/>
    </location>
</feature>
<dbReference type="GO" id="GO:0008658">
    <property type="term" value="F:penicillin binding"/>
    <property type="evidence" value="ECO:0007669"/>
    <property type="project" value="InterPro"/>
</dbReference>
<keyword evidence="8 11" id="KW-1133">Transmembrane helix</keyword>
<evidence type="ECO:0000313" key="15">
    <source>
        <dbReference type="Proteomes" id="UP000193834"/>
    </source>
</evidence>
<keyword evidence="15" id="KW-1185">Reference proteome</keyword>
<evidence type="ECO:0000256" key="2">
    <source>
        <dbReference type="ARBA" id="ARBA00004236"/>
    </source>
</evidence>
<dbReference type="SUPFAM" id="SSF56601">
    <property type="entry name" value="beta-lactamase/transpeptidase-like"/>
    <property type="match status" value="1"/>
</dbReference>
<accession>A0A1X7LT02</accession>
<evidence type="ECO:0000256" key="9">
    <source>
        <dbReference type="ARBA" id="ARBA00023136"/>
    </source>
</evidence>
<dbReference type="AlphaFoldDB" id="A0A1X7LT02"/>
<dbReference type="GO" id="GO:0005886">
    <property type="term" value="C:plasma membrane"/>
    <property type="evidence" value="ECO:0007669"/>
    <property type="project" value="UniProtKB-SubCell"/>
</dbReference>
<dbReference type="Pfam" id="PF03717">
    <property type="entry name" value="PBP_dimer"/>
    <property type="match status" value="1"/>
</dbReference>
<dbReference type="EMBL" id="FXAZ01000007">
    <property type="protein sequence ID" value="SMG57001.1"/>
    <property type="molecule type" value="Genomic_DNA"/>
</dbReference>
<dbReference type="InterPro" id="IPR012338">
    <property type="entry name" value="Beta-lactam/transpept-like"/>
</dbReference>
<evidence type="ECO:0000313" key="14">
    <source>
        <dbReference type="EMBL" id="SMG57001.1"/>
    </source>
</evidence>
<keyword evidence="7" id="KW-0573">Peptidoglycan synthesis</keyword>
<evidence type="ECO:0000259" key="12">
    <source>
        <dbReference type="Pfam" id="PF00905"/>
    </source>
</evidence>
<evidence type="ECO:0000259" key="13">
    <source>
        <dbReference type="Pfam" id="PF03717"/>
    </source>
</evidence>
<keyword evidence="9 11" id="KW-0472">Membrane</keyword>
<protein>
    <submittedName>
        <fullName evidence="14">Penicillin-binding protein 2</fullName>
    </submittedName>
</protein>
<dbReference type="InterPro" id="IPR050515">
    <property type="entry name" value="Beta-lactam/transpept"/>
</dbReference>
<keyword evidence="5 11" id="KW-0812">Transmembrane</keyword>
<evidence type="ECO:0000256" key="6">
    <source>
        <dbReference type="ARBA" id="ARBA00022960"/>
    </source>
</evidence>
<proteinExistence type="inferred from homology"/>
<dbReference type="GO" id="GO:0071972">
    <property type="term" value="F:peptidoglycan L,D-transpeptidase activity"/>
    <property type="evidence" value="ECO:0007669"/>
    <property type="project" value="TreeGrafter"/>
</dbReference>
<evidence type="ECO:0000256" key="4">
    <source>
        <dbReference type="ARBA" id="ARBA00022475"/>
    </source>
</evidence>
<feature type="domain" description="Penicillin-binding protein dimerisation" evidence="13">
    <location>
        <begin position="98"/>
        <end position="299"/>
    </location>
</feature>
<evidence type="ECO:0000256" key="7">
    <source>
        <dbReference type="ARBA" id="ARBA00022984"/>
    </source>
</evidence>
<reference evidence="14 15" key="1">
    <citation type="submission" date="2017-04" db="EMBL/GenBank/DDBJ databases">
        <authorList>
            <person name="Afonso C.L."/>
            <person name="Miller P.J."/>
            <person name="Scott M.A."/>
            <person name="Spackman E."/>
            <person name="Goraichik I."/>
            <person name="Dimitrov K.M."/>
            <person name="Suarez D.L."/>
            <person name="Swayne D.E."/>
        </authorList>
    </citation>
    <scope>NUCLEOTIDE SEQUENCE [LARGE SCALE GENOMIC DNA]</scope>
    <source>
        <strain evidence="14 15">11</strain>
    </source>
</reference>
<dbReference type="PANTHER" id="PTHR30627:SF2">
    <property type="entry name" value="PEPTIDOGLYCAN D,D-TRANSPEPTIDASE MRDA"/>
    <property type="match status" value="1"/>
</dbReference>
<dbReference type="PANTHER" id="PTHR30627">
    <property type="entry name" value="PEPTIDOGLYCAN D,D-TRANSPEPTIDASE"/>
    <property type="match status" value="1"/>
</dbReference>
<dbReference type="GO" id="GO:0071555">
    <property type="term" value="P:cell wall organization"/>
    <property type="evidence" value="ECO:0007669"/>
    <property type="project" value="UniProtKB-KW"/>
</dbReference>
<organism evidence="14 15">
    <name type="scientific">Paenibacillus aquistagni</name>
    <dbReference type="NCBI Taxonomy" id="1852522"/>
    <lineage>
        <taxon>Bacteria</taxon>
        <taxon>Bacillati</taxon>
        <taxon>Bacillota</taxon>
        <taxon>Bacilli</taxon>
        <taxon>Bacillales</taxon>
        <taxon>Paenibacillaceae</taxon>
        <taxon>Paenibacillus</taxon>
    </lineage>
</organism>
<keyword evidence="4" id="KW-1003">Cell membrane</keyword>
<keyword evidence="6" id="KW-0133">Cell shape</keyword>
<name>A0A1X7LT02_9BACL</name>
<evidence type="ECO:0000256" key="1">
    <source>
        <dbReference type="ARBA" id="ARBA00004167"/>
    </source>
</evidence>
<dbReference type="GO" id="GO:0009252">
    <property type="term" value="P:peptidoglycan biosynthetic process"/>
    <property type="evidence" value="ECO:0007669"/>
    <property type="project" value="UniProtKB-KW"/>
</dbReference>
<dbReference type="InterPro" id="IPR001460">
    <property type="entry name" value="PCN-bd_Tpept"/>
</dbReference>
<gene>
    <name evidence="14" type="ORF">SAMN06295960_4315</name>
</gene>
<evidence type="ECO:0000256" key="5">
    <source>
        <dbReference type="ARBA" id="ARBA00022692"/>
    </source>
</evidence>
<evidence type="ECO:0000256" key="3">
    <source>
        <dbReference type="ARBA" id="ARBA00007171"/>
    </source>
</evidence>
<dbReference type="Gene3D" id="3.90.1310.10">
    <property type="entry name" value="Penicillin-binding protein 2a (Domain 2)"/>
    <property type="match status" value="1"/>
</dbReference>
<feature type="domain" description="Penicillin-binding protein transpeptidase" evidence="12">
    <location>
        <begin position="350"/>
        <end position="689"/>
    </location>
</feature>